<keyword evidence="2" id="KW-1185">Reference proteome</keyword>
<evidence type="ECO:0000313" key="1">
    <source>
        <dbReference type="EMBL" id="MCM2532789.1"/>
    </source>
</evidence>
<evidence type="ECO:0000313" key="2">
    <source>
        <dbReference type="Proteomes" id="UP001523262"/>
    </source>
</evidence>
<organism evidence="1 2">
    <name type="scientific">Neobacillus pocheonensis</name>
    <dbReference type="NCBI Taxonomy" id="363869"/>
    <lineage>
        <taxon>Bacteria</taxon>
        <taxon>Bacillati</taxon>
        <taxon>Bacillota</taxon>
        <taxon>Bacilli</taxon>
        <taxon>Bacillales</taxon>
        <taxon>Bacillaceae</taxon>
        <taxon>Neobacillus</taxon>
    </lineage>
</organism>
<protein>
    <submittedName>
        <fullName evidence="1">Uncharacterized protein</fullName>
    </submittedName>
</protein>
<comment type="caution">
    <text evidence="1">The sequence shown here is derived from an EMBL/GenBank/DDBJ whole genome shotgun (WGS) entry which is preliminary data.</text>
</comment>
<reference evidence="1 2" key="1">
    <citation type="submission" date="2022-06" db="EMBL/GenBank/DDBJ databases">
        <authorList>
            <person name="Jeon C.O."/>
        </authorList>
    </citation>
    <scope>NUCLEOTIDE SEQUENCE [LARGE SCALE GENOMIC DNA]</scope>
    <source>
        <strain evidence="1 2">KCTC 13943</strain>
    </source>
</reference>
<gene>
    <name evidence="1" type="ORF">NDK43_10835</name>
</gene>
<sequence length="594" mass="66556">MKWLGAGIVTHVAGNGASSIHDFELAFLGETSEDVATAIEDGSFGMWEETGRYMNEAIQQGENQGLGYGESLSEYVRAQLHMFPYVEDCVFVQTKKAGVPYTCHISIGTDIIHQHPSVNFASLGSASGRDFYTFCESFSHLGNGGVFLNFGSAISGPEIFLKAWTICKNSEFPMEGITAANFDITSLKMGVTYDCSNALYYYRPRRNMIERLSKCGGEGFHFQGLHQQTIPTLYHLLLKKWNKVTQEQAINLTITNKNTSPLTLLNESREMIHVECLPIKYKNNQMTIKKLLVPETIGDYKLNSLSHKWNSPLFEEFAEKIWIAKKNSFPIVFSMGGNVISNGVSTYIIELMKKGYITHIAGNGCSSIQDFELAAVGGTEEDEESTLHTGYLGMWEETGAWMLEAIESGYAKGLGYGESIAVYAEQNPQRFPYLETAIFHHAAKLNIPYTCHITLGTDTIHMHPKTNFKVLGGASGIDFQIFCKTVAHLDGGVFMNFGSTVTGPEVFLKALSIGRNLDYTISKITTANFDTIQLGDYHRKVGYEDQDYYYRPRKNIVHRPTSLGGKGYHFEGLHQQTIPQLYEYLKCKEMEERR</sequence>
<dbReference type="EMBL" id="JAMQCR010000001">
    <property type="protein sequence ID" value="MCM2532789.1"/>
    <property type="molecule type" value="Genomic_DNA"/>
</dbReference>
<name>A0ABT0W9V1_9BACI</name>
<proteinExistence type="predicted"/>
<accession>A0ABT0W9V1</accession>
<dbReference type="Proteomes" id="UP001523262">
    <property type="component" value="Unassembled WGS sequence"/>
</dbReference>